<dbReference type="SUPFAM" id="SSF52833">
    <property type="entry name" value="Thioredoxin-like"/>
    <property type="match status" value="1"/>
</dbReference>
<organism evidence="2 3">
    <name type="scientific">Amycolatopsis pigmentata</name>
    <dbReference type="NCBI Taxonomy" id="450801"/>
    <lineage>
        <taxon>Bacteria</taxon>
        <taxon>Bacillati</taxon>
        <taxon>Actinomycetota</taxon>
        <taxon>Actinomycetes</taxon>
        <taxon>Pseudonocardiales</taxon>
        <taxon>Pseudonocardiaceae</taxon>
        <taxon>Amycolatopsis</taxon>
    </lineage>
</organism>
<dbReference type="Gene3D" id="3.40.30.10">
    <property type="entry name" value="Glutaredoxin"/>
    <property type="match status" value="1"/>
</dbReference>
<sequence>MNLVLTTAVILVGLLCAFDLLLTLGVIKRLREHTELLSAAESAPPAPIAVGSEVEDFHVTTVDGESLRADMFDGETLVAFFSPSCGPCQERLPKFVEYAGARPGGRDRALAIVIGDEAQTAAPVAALSPVARVVVEDPDGALANAFEVNAYPTVLMITPNEAGRIVVTDNQVRFDQPLAAV</sequence>
<proteinExistence type="predicted"/>
<feature type="domain" description="Thioredoxin" evidence="1">
    <location>
        <begin position="48"/>
        <end position="181"/>
    </location>
</feature>
<accession>A0ABW5FV54</accession>
<dbReference type="InterPro" id="IPR036249">
    <property type="entry name" value="Thioredoxin-like_sf"/>
</dbReference>
<evidence type="ECO:0000313" key="3">
    <source>
        <dbReference type="Proteomes" id="UP001597417"/>
    </source>
</evidence>
<dbReference type="Proteomes" id="UP001597417">
    <property type="component" value="Unassembled WGS sequence"/>
</dbReference>
<comment type="caution">
    <text evidence="2">The sequence shown here is derived from an EMBL/GenBank/DDBJ whole genome shotgun (WGS) entry which is preliminary data.</text>
</comment>
<protein>
    <submittedName>
        <fullName evidence="2">TlpA family protein disulfide reductase</fullName>
    </submittedName>
</protein>
<gene>
    <name evidence="2" type="ORF">ACFSXZ_09645</name>
</gene>
<keyword evidence="3" id="KW-1185">Reference proteome</keyword>
<dbReference type="Pfam" id="PF00578">
    <property type="entry name" value="AhpC-TSA"/>
    <property type="match status" value="1"/>
</dbReference>
<dbReference type="RefSeq" id="WP_378263505.1">
    <property type="nucleotide sequence ID" value="NZ_JBHUKR010000006.1"/>
</dbReference>
<dbReference type="InterPro" id="IPR013766">
    <property type="entry name" value="Thioredoxin_domain"/>
</dbReference>
<dbReference type="CDD" id="cd02966">
    <property type="entry name" value="TlpA_like_family"/>
    <property type="match status" value="1"/>
</dbReference>
<evidence type="ECO:0000259" key="1">
    <source>
        <dbReference type="PROSITE" id="PS51352"/>
    </source>
</evidence>
<name>A0ABW5FV54_9PSEU</name>
<reference evidence="3" key="1">
    <citation type="journal article" date="2019" name="Int. J. Syst. Evol. Microbiol.">
        <title>The Global Catalogue of Microorganisms (GCM) 10K type strain sequencing project: providing services to taxonomists for standard genome sequencing and annotation.</title>
        <authorList>
            <consortium name="The Broad Institute Genomics Platform"/>
            <consortium name="The Broad Institute Genome Sequencing Center for Infectious Disease"/>
            <person name="Wu L."/>
            <person name="Ma J."/>
        </authorList>
    </citation>
    <scope>NUCLEOTIDE SEQUENCE [LARGE SCALE GENOMIC DNA]</scope>
    <source>
        <strain evidence="3">CGMCC 4.7645</strain>
    </source>
</reference>
<dbReference type="EMBL" id="JBHUKR010000006">
    <property type="protein sequence ID" value="MFD2416586.1"/>
    <property type="molecule type" value="Genomic_DNA"/>
</dbReference>
<dbReference type="PROSITE" id="PS51352">
    <property type="entry name" value="THIOREDOXIN_2"/>
    <property type="match status" value="1"/>
</dbReference>
<dbReference type="InterPro" id="IPR000866">
    <property type="entry name" value="AhpC/TSA"/>
</dbReference>
<evidence type="ECO:0000313" key="2">
    <source>
        <dbReference type="EMBL" id="MFD2416586.1"/>
    </source>
</evidence>